<protein>
    <recommendedName>
        <fullName evidence="7">GtrA/DPMS transmembrane domain-containing protein</fullName>
    </recommendedName>
</protein>
<dbReference type="AlphaFoldDB" id="A0A844B2M3"/>
<keyword evidence="9" id="KW-1185">Reference proteome</keyword>
<reference evidence="8 9" key="1">
    <citation type="submission" date="2019-11" db="EMBL/GenBank/DDBJ databases">
        <title>Draft Whole-Genome sequence of the marine photosynthetic bacterium Rhodovulum strictum DSM 11289.</title>
        <authorList>
            <person name="Kyndt J.A."/>
            <person name="Meyer T.E."/>
        </authorList>
    </citation>
    <scope>NUCLEOTIDE SEQUENCE [LARGE SCALE GENOMIC DNA]</scope>
    <source>
        <strain evidence="8 9">DSM 11289</strain>
    </source>
</reference>
<dbReference type="Pfam" id="PF04138">
    <property type="entry name" value="GtrA_DPMS_TM"/>
    <property type="match status" value="1"/>
</dbReference>
<evidence type="ECO:0000256" key="5">
    <source>
        <dbReference type="ARBA" id="ARBA00023136"/>
    </source>
</evidence>
<comment type="similarity">
    <text evidence="2">Belongs to the GtrA family.</text>
</comment>
<evidence type="ECO:0000256" key="1">
    <source>
        <dbReference type="ARBA" id="ARBA00004141"/>
    </source>
</evidence>
<comment type="subcellular location">
    <subcellularLocation>
        <location evidence="1">Membrane</location>
        <topology evidence="1">Multi-pass membrane protein</topology>
    </subcellularLocation>
</comment>
<evidence type="ECO:0000256" key="2">
    <source>
        <dbReference type="ARBA" id="ARBA00009399"/>
    </source>
</evidence>
<keyword evidence="3 6" id="KW-0812">Transmembrane</keyword>
<proteinExistence type="inferred from homology"/>
<evidence type="ECO:0000259" key="7">
    <source>
        <dbReference type="Pfam" id="PF04138"/>
    </source>
</evidence>
<dbReference type="InterPro" id="IPR051401">
    <property type="entry name" value="GtrA_CellWall_Glycosyl"/>
</dbReference>
<evidence type="ECO:0000256" key="4">
    <source>
        <dbReference type="ARBA" id="ARBA00022989"/>
    </source>
</evidence>
<dbReference type="OrthoDB" id="7999547at2"/>
<dbReference type="PANTHER" id="PTHR38459">
    <property type="entry name" value="PROPHAGE BACTOPRENOL-LINKED GLUCOSE TRANSLOCASE HOMOLOG"/>
    <property type="match status" value="1"/>
</dbReference>
<evidence type="ECO:0000313" key="8">
    <source>
        <dbReference type="EMBL" id="MRH20626.1"/>
    </source>
</evidence>
<dbReference type="EMBL" id="WJPO01000007">
    <property type="protein sequence ID" value="MRH20626.1"/>
    <property type="molecule type" value="Genomic_DNA"/>
</dbReference>
<accession>A0A844B2M3</accession>
<dbReference type="GO" id="GO:0005886">
    <property type="term" value="C:plasma membrane"/>
    <property type="evidence" value="ECO:0007669"/>
    <property type="project" value="TreeGrafter"/>
</dbReference>
<organism evidence="8 9">
    <name type="scientific">Rhodovulum strictum</name>
    <dbReference type="NCBI Taxonomy" id="58314"/>
    <lineage>
        <taxon>Bacteria</taxon>
        <taxon>Pseudomonadati</taxon>
        <taxon>Pseudomonadota</taxon>
        <taxon>Alphaproteobacteria</taxon>
        <taxon>Rhodobacterales</taxon>
        <taxon>Paracoccaceae</taxon>
        <taxon>Rhodovulum</taxon>
    </lineage>
</organism>
<gene>
    <name evidence="8" type="ORF">GH815_06445</name>
</gene>
<evidence type="ECO:0000313" key="9">
    <source>
        <dbReference type="Proteomes" id="UP000466730"/>
    </source>
</evidence>
<keyword evidence="5 6" id="KW-0472">Membrane</keyword>
<keyword evidence="4 6" id="KW-1133">Transmembrane helix</keyword>
<dbReference type="InterPro" id="IPR007267">
    <property type="entry name" value="GtrA_DPMS_TM"/>
</dbReference>
<comment type="caution">
    <text evidence="8">The sequence shown here is derived from an EMBL/GenBank/DDBJ whole genome shotgun (WGS) entry which is preliminary data.</text>
</comment>
<evidence type="ECO:0000256" key="3">
    <source>
        <dbReference type="ARBA" id="ARBA00022692"/>
    </source>
</evidence>
<feature type="transmembrane region" description="Helical" evidence="6">
    <location>
        <begin position="110"/>
        <end position="130"/>
    </location>
</feature>
<dbReference type="GO" id="GO:0000271">
    <property type="term" value="P:polysaccharide biosynthetic process"/>
    <property type="evidence" value="ECO:0007669"/>
    <property type="project" value="InterPro"/>
</dbReference>
<feature type="transmembrane region" description="Helical" evidence="6">
    <location>
        <begin position="12"/>
        <end position="36"/>
    </location>
</feature>
<feature type="transmembrane region" description="Helical" evidence="6">
    <location>
        <begin position="42"/>
        <end position="60"/>
    </location>
</feature>
<dbReference type="PANTHER" id="PTHR38459:SF1">
    <property type="entry name" value="PROPHAGE BACTOPRENOL-LINKED GLUCOSE TRANSLOCASE HOMOLOG"/>
    <property type="match status" value="1"/>
</dbReference>
<dbReference type="Proteomes" id="UP000466730">
    <property type="component" value="Unassembled WGS sequence"/>
</dbReference>
<name>A0A844B2M3_9RHOB</name>
<sequence>MMAGPRSLPPVLATLLRFGTVGVVVAAIYALGFALLAGAGLASAPASTIAYLAAIVVQFLGHRHFTFRSGGALGRTAGRFLAVNGLGLGLSTALVLVLRDLIGLDALTTGLAVSLALAAMNWVILQHWVFRR</sequence>
<evidence type="ECO:0000256" key="6">
    <source>
        <dbReference type="SAM" id="Phobius"/>
    </source>
</evidence>
<feature type="domain" description="GtrA/DPMS transmembrane" evidence="7">
    <location>
        <begin position="17"/>
        <end position="130"/>
    </location>
</feature>
<feature type="transmembrane region" description="Helical" evidence="6">
    <location>
        <begin position="80"/>
        <end position="98"/>
    </location>
</feature>